<dbReference type="Gene3D" id="3.30.300.210">
    <property type="entry name" value="Nutrient germinant receptor protein C, domain 3"/>
    <property type="match status" value="1"/>
</dbReference>
<dbReference type="RefSeq" id="WP_066150022.1">
    <property type="nucleotide sequence ID" value="NZ_CP020814.1"/>
</dbReference>
<dbReference type="KEGG" id="bkw:BkAM31D_14365"/>
<dbReference type="AlphaFoldDB" id="A0A1X9MBZ2"/>
<dbReference type="GO" id="GO:0016020">
    <property type="term" value="C:membrane"/>
    <property type="evidence" value="ECO:0007669"/>
    <property type="project" value="UniProtKB-SubCell"/>
</dbReference>
<evidence type="ECO:0000256" key="1">
    <source>
        <dbReference type="ARBA" id="ARBA00004635"/>
    </source>
</evidence>
<evidence type="ECO:0000256" key="7">
    <source>
        <dbReference type="ARBA" id="ARBA00023288"/>
    </source>
</evidence>
<protein>
    <submittedName>
        <fullName evidence="10">Spore germination protein B3</fullName>
    </submittedName>
</protein>
<gene>
    <name evidence="10" type="primary">gerBC_4</name>
    <name evidence="10" type="ORF">BkAM31D_14365</name>
</gene>
<dbReference type="GO" id="GO:0009847">
    <property type="term" value="P:spore germination"/>
    <property type="evidence" value="ECO:0007669"/>
    <property type="project" value="InterPro"/>
</dbReference>
<evidence type="ECO:0000256" key="5">
    <source>
        <dbReference type="ARBA" id="ARBA00023136"/>
    </source>
</evidence>
<comment type="similarity">
    <text evidence="2">Belongs to the GerABKC lipoprotein family.</text>
</comment>
<dbReference type="PANTHER" id="PTHR35789:SF1">
    <property type="entry name" value="SPORE GERMINATION PROTEIN B3"/>
    <property type="match status" value="1"/>
</dbReference>
<dbReference type="Pfam" id="PF25198">
    <property type="entry name" value="Spore_GerAC_N"/>
    <property type="match status" value="1"/>
</dbReference>
<accession>A0A1X9MBZ2</accession>
<dbReference type="NCBIfam" id="TIGR02887">
    <property type="entry name" value="spore_ger_x_C"/>
    <property type="match status" value="1"/>
</dbReference>
<evidence type="ECO:0000259" key="8">
    <source>
        <dbReference type="Pfam" id="PF05504"/>
    </source>
</evidence>
<dbReference type="EMBL" id="CP020814">
    <property type="protein sequence ID" value="ARK30926.1"/>
    <property type="molecule type" value="Genomic_DNA"/>
</dbReference>
<proteinExistence type="inferred from homology"/>
<dbReference type="STRING" id="199441.BkAM31D_14365"/>
<evidence type="ECO:0000256" key="3">
    <source>
        <dbReference type="ARBA" id="ARBA00022544"/>
    </source>
</evidence>
<organism evidence="10 11">
    <name type="scientific">Halalkalibacter krulwichiae</name>
    <dbReference type="NCBI Taxonomy" id="199441"/>
    <lineage>
        <taxon>Bacteria</taxon>
        <taxon>Bacillati</taxon>
        <taxon>Bacillota</taxon>
        <taxon>Bacilli</taxon>
        <taxon>Bacillales</taxon>
        <taxon>Bacillaceae</taxon>
        <taxon>Halalkalibacter</taxon>
    </lineage>
</organism>
<dbReference type="InterPro" id="IPR046953">
    <property type="entry name" value="Spore_GerAC-like_C"/>
</dbReference>
<evidence type="ECO:0000313" key="10">
    <source>
        <dbReference type="EMBL" id="ARK30926.1"/>
    </source>
</evidence>
<keyword evidence="5" id="KW-0472">Membrane</keyword>
<evidence type="ECO:0000259" key="9">
    <source>
        <dbReference type="Pfam" id="PF25198"/>
    </source>
</evidence>
<dbReference type="InterPro" id="IPR057336">
    <property type="entry name" value="GerAC_N"/>
</dbReference>
<reference evidence="10 11" key="1">
    <citation type="submission" date="2017-04" db="EMBL/GenBank/DDBJ databases">
        <title>Bacillus krulwichiae AM31D Genome sequencing and assembly.</title>
        <authorList>
            <person name="Krulwich T.A."/>
            <person name="Anastor L."/>
            <person name="Ehrlich R."/>
            <person name="Ehrlich G.D."/>
            <person name="Janto B."/>
        </authorList>
    </citation>
    <scope>NUCLEOTIDE SEQUENCE [LARGE SCALE GENOMIC DNA]</scope>
    <source>
        <strain evidence="10 11">AM31D</strain>
    </source>
</reference>
<evidence type="ECO:0000313" key="11">
    <source>
        <dbReference type="Proteomes" id="UP000193006"/>
    </source>
</evidence>
<evidence type="ECO:0000256" key="2">
    <source>
        <dbReference type="ARBA" id="ARBA00007886"/>
    </source>
</evidence>
<feature type="domain" description="Spore germination protein N-terminal" evidence="9">
    <location>
        <begin position="22"/>
        <end position="222"/>
    </location>
</feature>
<feature type="domain" description="Spore germination GerAC-like C-terminal" evidence="8">
    <location>
        <begin position="231"/>
        <end position="399"/>
    </location>
</feature>
<dbReference type="Proteomes" id="UP000193006">
    <property type="component" value="Chromosome"/>
</dbReference>
<keyword evidence="6" id="KW-0564">Palmitate</keyword>
<keyword evidence="3" id="KW-0309">Germination</keyword>
<dbReference type="InterPro" id="IPR008844">
    <property type="entry name" value="Spore_GerAC-like"/>
</dbReference>
<keyword evidence="7" id="KW-0449">Lipoprotein</keyword>
<comment type="subcellular location">
    <subcellularLocation>
        <location evidence="1">Membrane</location>
        <topology evidence="1">Lipid-anchor</topology>
    </subcellularLocation>
</comment>
<dbReference type="InterPro" id="IPR038501">
    <property type="entry name" value="Spore_GerAC_C_sf"/>
</dbReference>
<keyword evidence="11" id="KW-1185">Reference proteome</keyword>
<keyword evidence="4" id="KW-0732">Signal</keyword>
<evidence type="ECO:0000256" key="6">
    <source>
        <dbReference type="ARBA" id="ARBA00023139"/>
    </source>
</evidence>
<dbReference type="PANTHER" id="PTHR35789">
    <property type="entry name" value="SPORE GERMINATION PROTEIN B3"/>
    <property type="match status" value="1"/>
</dbReference>
<sequence length="403" mass="45369">MAKACFSFLLLLLIVCLSGCWDYSDIERRANVLGISFDIASVEEVEKESEITHENKQDITFPHESAVRLTVQIAKPGSLPLGSAGEGGVTGKDTVKVIKVTGRTISDAWENLEQQVSLPLFMGHLRVLVVSDALAKAGLERFGDFWRRNPEIRRTAWMIVAEGTADKYMELEPELGRIPALYLVAVIDEAIKIGKFPEEYMGIAWTKYVSLGQEPILPFVTIKENGNIEISGLAYFRDGKLIGTTKALEIGRYMAIMGINPGGYSVLLPFKEEDATIMFKSIKRKSRFRTEIVNGKPKILINTHVDGEIEEVLTMDFTLTSESIREIEDALSQNAKESFMNLIAQTQKNQSDIFGFGEHFRAKHRQYWNQHVKTKEKWGEIYQDLGVELKVTASIKRIGMKNK</sequence>
<evidence type="ECO:0000256" key="4">
    <source>
        <dbReference type="ARBA" id="ARBA00022729"/>
    </source>
</evidence>
<dbReference type="Pfam" id="PF05504">
    <property type="entry name" value="Spore_GerAC"/>
    <property type="match status" value="1"/>
</dbReference>
<name>A0A1X9MBZ2_9BACI</name>